<dbReference type="GO" id="GO:0003723">
    <property type="term" value="F:RNA binding"/>
    <property type="evidence" value="ECO:0007669"/>
    <property type="project" value="InterPro"/>
</dbReference>
<dbReference type="InterPro" id="IPR020103">
    <property type="entry name" value="PsdUridine_synth_cat_dom_sf"/>
</dbReference>
<accession>A0A286U7K5</accession>
<dbReference type="AlphaFoldDB" id="A0A286U7K5"/>
<dbReference type="Gene3D" id="3.30.2350.10">
    <property type="entry name" value="Pseudouridine synthase"/>
    <property type="match status" value="1"/>
</dbReference>
<name>A0A286U7K5_9AGAM</name>
<dbReference type="InterPro" id="IPR025337">
    <property type="entry name" value="Questin_oxidase-like"/>
</dbReference>
<keyword evidence="4" id="KW-1185">Reference proteome</keyword>
<dbReference type="Pfam" id="PF14027">
    <property type="entry name" value="Questin_oxidase"/>
    <property type="match status" value="1"/>
</dbReference>
<dbReference type="PANTHER" id="PTHR35870:SF1">
    <property type="entry name" value="PROTEIN, PUTATIVE (AFU_ORTHOLOGUE AFUA_5G03330)-RELATED"/>
    <property type="match status" value="1"/>
</dbReference>
<organism evidence="3 4">
    <name type="scientific">Pyrrhoderma noxium</name>
    <dbReference type="NCBI Taxonomy" id="2282107"/>
    <lineage>
        <taxon>Eukaryota</taxon>
        <taxon>Fungi</taxon>
        <taxon>Dikarya</taxon>
        <taxon>Basidiomycota</taxon>
        <taxon>Agaricomycotina</taxon>
        <taxon>Agaricomycetes</taxon>
        <taxon>Hymenochaetales</taxon>
        <taxon>Hymenochaetaceae</taxon>
        <taxon>Pyrrhoderma</taxon>
    </lineage>
</organism>
<keyword evidence="1" id="KW-0560">Oxidoreductase</keyword>
<dbReference type="Pfam" id="PF00849">
    <property type="entry name" value="PseudoU_synth_2"/>
    <property type="match status" value="1"/>
</dbReference>
<proteinExistence type="predicted"/>
<evidence type="ECO:0000259" key="2">
    <source>
        <dbReference type="Pfam" id="PF00849"/>
    </source>
</evidence>
<comment type="caution">
    <text evidence="3">The sequence shown here is derived from an EMBL/GenBank/DDBJ whole genome shotgun (WGS) entry which is preliminary data.</text>
</comment>
<protein>
    <recommendedName>
        <fullName evidence="2">Pseudouridine synthase RsuA/RluA-like domain-containing protein</fullName>
    </recommendedName>
</protein>
<dbReference type="EMBL" id="NBII01000009">
    <property type="protein sequence ID" value="PAV15557.1"/>
    <property type="molecule type" value="Genomic_DNA"/>
</dbReference>
<dbReference type="OrthoDB" id="10004862at2759"/>
<gene>
    <name evidence="3" type="ORF">PNOK_0841500</name>
</gene>
<evidence type="ECO:0000313" key="3">
    <source>
        <dbReference type="EMBL" id="PAV15557.1"/>
    </source>
</evidence>
<dbReference type="InParanoid" id="A0A286U7K5"/>
<dbReference type="GO" id="GO:0016491">
    <property type="term" value="F:oxidoreductase activity"/>
    <property type="evidence" value="ECO:0007669"/>
    <property type="project" value="UniProtKB-KW"/>
</dbReference>
<reference evidence="3 4" key="1">
    <citation type="journal article" date="2017" name="Mol. Ecol.">
        <title>Comparative and population genomic landscape of Phellinus noxius: A hypervariable fungus causing root rot in trees.</title>
        <authorList>
            <person name="Chung C.L."/>
            <person name="Lee T.J."/>
            <person name="Akiba M."/>
            <person name="Lee H.H."/>
            <person name="Kuo T.H."/>
            <person name="Liu D."/>
            <person name="Ke H.M."/>
            <person name="Yokoi T."/>
            <person name="Roa M.B."/>
            <person name="Lu M.J."/>
            <person name="Chang Y.Y."/>
            <person name="Ann P.J."/>
            <person name="Tsai J.N."/>
            <person name="Chen C.Y."/>
            <person name="Tzean S.S."/>
            <person name="Ota Y."/>
            <person name="Hattori T."/>
            <person name="Sahashi N."/>
            <person name="Liou R.F."/>
            <person name="Kikuchi T."/>
            <person name="Tsai I.J."/>
        </authorList>
    </citation>
    <scope>NUCLEOTIDE SEQUENCE [LARGE SCALE GENOMIC DNA]</scope>
    <source>
        <strain evidence="3 4">FFPRI411160</strain>
    </source>
</reference>
<sequence length="857" mass="95566">MTVISTSKDILNKLFPAPVAPAKHLAPENLPGVSLDTSETLSRLLKDDHERHHIFFNAKGFHNHATHHLYAIYTLGASSEVLEAAYQTHVKYQRPSFDSPTDITESNWISHLGDERYYRAYLSFFSTEVLNNGMDVALQKYVFSPSANWIDDIQDDAKQPQMVNRLLSGVLHPLIHLGYAFEFDTPGMFAEGLAMACSQTGTDFDPFLPRDLFTEDSITTKLSSTLTLDTKLSGSHTLDIIAETLQDSDLAPGNASSIPSNDPSFPLEEVVKRRGELLHKYTEKWTIDVNDKASLNSKIEELITIGALIYGVAGLQDGASEFNADFFTAHLITSSLFLPLFAEHMSEKALAILLKAYLSISLAVWVSRGRPVPQIASFYSRTTTSLSPPGPKPTPVADTLLGADAAANAPNSWFPLLQSTLVHPDEHLPKLQRSLAEFSRLYGTRAPGKLADAAASSLKDADRLDGTVFIRTAGLTMDRLGWMREGKPRRIWDRKGFWSQSNNDSHYIEESSNIENENDRRLNLTMNFSQTIRLSQKNLRRGSGCLPPIVYSDKGIFVINKPSGLVCQSDRSVNEKKSDSFDNLLQDLKSSLELKELPKQVHRLDKYTTGSLLLAKNERHAQELHRQFSSHNIKKTYLAVVRGGRKSFPDTPRGTINTPLKITGDRVLIDERKGKTTLTDWELLGSSEKVPLSLVRLTLHSGIKHQLRVHLASVLQAPVLGDTFYSHSAPQSSILDLIPRDLSLQRGADGRPYSFLHASRILLNRFRKTGRAKQIILGITSPLTREFLTVCDKSGLTQYLTNEERNGGITVNGDIWDLTEPISGRSYLIILHHVLSTFSGTHASIVPCVCFFKFFFR</sequence>
<dbReference type="CDD" id="cd02869">
    <property type="entry name" value="PseudoU_synth_RluA_like"/>
    <property type="match status" value="1"/>
</dbReference>
<feature type="domain" description="Pseudouridine synthase RsuA/RluA-like" evidence="2">
    <location>
        <begin position="556"/>
        <end position="713"/>
    </location>
</feature>
<dbReference type="PANTHER" id="PTHR35870">
    <property type="entry name" value="PROTEIN, PUTATIVE (AFU_ORTHOLOGUE AFUA_5G03330)-RELATED"/>
    <property type="match status" value="1"/>
</dbReference>
<dbReference type="InterPro" id="IPR006145">
    <property type="entry name" value="PsdUridine_synth_RsuA/RluA"/>
</dbReference>
<dbReference type="SUPFAM" id="SSF55120">
    <property type="entry name" value="Pseudouridine synthase"/>
    <property type="match status" value="1"/>
</dbReference>
<dbReference type="Proteomes" id="UP000217199">
    <property type="component" value="Unassembled WGS sequence"/>
</dbReference>
<evidence type="ECO:0000313" key="4">
    <source>
        <dbReference type="Proteomes" id="UP000217199"/>
    </source>
</evidence>
<dbReference type="GO" id="GO:0001522">
    <property type="term" value="P:pseudouridine synthesis"/>
    <property type="evidence" value="ECO:0007669"/>
    <property type="project" value="InterPro"/>
</dbReference>
<dbReference type="GO" id="GO:0009982">
    <property type="term" value="F:pseudouridine synthase activity"/>
    <property type="evidence" value="ECO:0007669"/>
    <property type="project" value="InterPro"/>
</dbReference>
<dbReference type="STRING" id="2282107.A0A286U7K5"/>
<evidence type="ECO:0000256" key="1">
    <source>
        <dbReference type="ARBA" id="ARBA00023002"/>
    </source>
</evidence>